<dbReference type="PANTHER" id="PTHR43441">
    <property type="entry name" value="RIBOSOMAL-PROTEIN-SERINE ACETYLTRANSFERASE"/>
    <property type="match status" value="1"/>
</dbReference>
<dbReference type="Gene3D" id="3.40.630.30">
    <property type="match status" value="1"/>
</dbReference>
<dbReference type="InterPro" id="IPR000182">
    <property type="entry name" value="GNAT_dom"/>
</dbReference>
<dbReference type="Pfam" id="PF13302">
    <property type="entry name" value="Acetyltransf_3"/>
    <property type="match status" value="1"/>
</dbReference>
<dbReference type="InterPro" id="IPR016181">
    <property type="entry name" value="Acyl_CoA_acyltransferase"/>
</dbReference>
<comment type="caution">
    <text evidence="2">The sequence shown here is derived from an EMBL/GenBank/DDBJ whole genome shotgun (WGS) entry which is preliminary data.</text>
</comment>
<dbReference type="SUPFAM" id="SSF55729">
    <property type="entry name" value="Acyl-CoA N-acyltransferases (Nat)"/>
    <property type="match status" value="1"/>
</dbReference>
<dbReference type="PANTHER" id="PTHR43441:SF10">
    <property type="entry name" value="ACETYLTRANSFERASE"/>
    <property type="match status" value="1"/>
</dbReference>
<keyword evidence="2" id="KW-0808">Transferase</keyword>
<feature type="domain" description="N-acetyltransferase" evidence="1">
    <location>
        <begin position="9"/>
        <end position="177"/>
    </location>
</feature>
<dbReference type="Proteomes" id="UP000247792">
    <property type="component" value="Unassembled WGS sequence"/>
</dbReference>
<dbReference type="EMBL" id="QJKB01000004">
    <property type="protein sequence ID" value="PXX43300.1"/>
    <property type="molecule type" value="Genomic_DNA"/>
</dbReference>
<protein>
    <submittedName>
        <fullName evidence="2">RimJ/RimL family protein N-acetyltransferase</fullName>
    </submittedName>
</protein>
<dbReference type="InterPro" id="IPR051908">
    <property type="entry name" value="Ribosomal_N-acetyltransferase"/>
</dbReference>
<evidence type="ECO:0000259" key="1">
    <source>
        <dbReference type="PROSITE" id="PS51186"/>
    </source>
</evidence>
<dbReference type="RefSeq" id="WP_110255830.1">
    <property type="nucleotide sequence ID" value="NZ_QJKB01000004.1"/>
</dbReference>
<dbReference type="AlphaFoldDB" id="A0A318J9P5"/>
<reference evidence="2 3" key="1">
    <citation type="submission" date="2018-05" db="EMBL/GenBank/DDBJ databases">
        <title>Genomic Encyclopedia of Type Strains, Phase IV (KMG-IV): sequencing the most valuable type-strain genomes for metagenomic binning, comparative biology and taxonomic classification.</title>
        <authorList>
            <person name="Goeker M."/>
        </authorList>
    </citation>
    <scope>NUCLEOTIDE SEQUENCE [LARGE SCALE GENOMIC DNA]</scope>
    <source>
        <strain evidence="2 3">DSM 19792</strain>
    </source>
</reference>
<name>A0A318J9P5_9BURK</name>
<dbReference type="PROSITE" id="PS51186">
    <property type="entry name" value="GNAT"/>
    <property type="match status" value="1"/>
</dbReference>
<gene>
    <name evidence="2" type="ORF">DFR42_104301</name>
</gene>
<proteinExistence type="predicted"/>
<dbReference type="GO" id="GO:0005737">
    <property type="term" value="C:cytoplasm"/>
    <property type="evidence" value="ECO:0007669"/>
    <property type="project" value="TreeGrafter"/>
</dbReference>
<accession>A0A318J9P5</accession>
<sequence>MKKIIAPGICLRAYEADDADVFAAVVRESVETVGRWMGWCHADFNSDHAREWFAACDKAREEGTAYEFGIFSEDGKVLLGGAGLNMISKLHNYCNLGYWIRQSEQDKGIATRATMLLADAGFKQLDFNRIEIVAAEGNINSIAVAKKVGAQLECLARNRLIVGGVPVTAAVHSLLREDWQASLTYDVQK</sequence>
<keyword evidence="3" id="KW-1185">Reference proteome</keyword>
<dbReference type="GO" id="GO:1990189">
    <property type="term" value="F:protein N-terminal-serine acetyltransferase activity"/>
    <property type="evidence" value="ECO:0007669"/>
    <property type="project" value="TreeGrafter"/>
</dbReference>
<dbReference type="OrthoDB" id="5292292at2"/>
<evidence type="ECO:0000313" key="3">
    <source>
        <dbReference type="Proteomes" id="UP000247792"/>
    </source>
</evidence>
<organism evidence="2 3">
    <name type="scientific">Undibacterium pigrum</name>
    <dbReference type="NCBI Taxonomy" id="401470"/>
    <lineage>
        <taxon>Bacteria</taxon>
        <taxon>Pseudomonadati</taxon>
        <taxon>Pseudomonadota</taxon>
        <taxon>Betaproteobacteria</taxon>
        <taxon>Burkholderiales</taxon>
        <taxon>Oxalobacteraceae</taxon>
        <taxon>Undibacterium</taxon>
    </lineage>
</organism>
<dbReference type="GO" id="GO:0008999">
    <property type="term" value="F:protein-N-terminal-alanine acetyltransferase activity"/>
    <property type="evidence" value="ECO:0007669"/>
    <property type="project" value="TreeGrafter"/>
</dbReference>
<evidence type="ECO:0000313" key="2">
    <source>
        <dbReference type="EMBL" id="PXX43300.1"/>
    </source>
</evidence>